<organism evidence="1 2">
    <name type="scientific">Paenibacillus tianjinensis</name>
    <dbReference type="NCBI Taxonomy" id="2810347"/>
    <lineage>
        <taxon>Bacteria</taxon>
        <taxon>Bacillati</taxon>
        <taxon>Bacillota</taxon>
        <taxon>Bacilli</taxon>
        <taxon>Bacillales</taxon>
        <taxon>Paenibacillaceae</taxon>
        <taxon>Paenibacillus</taxon>
    </lineage>
</organism>
<proteinExistence type="predicted"/>
<dbReference type="Proteomes" id="UP000663452">
    <property type="component" value="Chromosome"/>
</dbReference>
<protein>
    <submittedName>
        <fullName evidence="1">Uncharacterized protein</fullName>
    </submittedName>
</protein>
<dbReference type="EMBL" id="CP070969">
    <property type="protein sequence ID" value="QSF43350.1"/>
    <property type="molecule type" value="Genomic_DNA"/>
</dbReference>
<reference evidence="1 2" key="1">
    <citation type="submission" date="2021-02" db="EMBL/GenBank/DDBJ databases">
        <title>Paenibacillus tianjinensis sp. nov.</title>
        <authorList>
            <person name="Liu H."/>
        </authorList>
    </citation>
    <scope>NUCLEOTIDE SEQUENCE [LARGE SCALE GENOMIC DNA]</scope>
    <source>
        <strain evidence="1 2">TB2019</strain>
    </source>
</reference>
<dbReference type="RefSeq" id="WP_206100983.1">
    <property type="nucleotide sequence ID" value="NZ_CP070969.1"/>
</dbReference>
<gene>
    <name evidence="1" type="ORF">JRJ22_18975</name>
</gene>
<evidence type="ECO:0000313" key="1">
    <source>
        <dbReference type="EMBL" id="QSF43350.1"/>
    </source>
</evidence>
<accession>A0ABX7L5I0</accession>
<keyword evidence="2" id="KW-1185">Reference proteome</keyword>
<sequence length="53" mass="6197">MNPQAQQNDNPAKLSKSSIENLLSRSISDEYYELLLKESLIHLLETKENEEYE</sequence>
<name>A0ABX7L5I0_9BACL</name>
<evidence type="ECO:0000313" key="2">
    <source>
        <dbReference type="Proteomes" id="UP000663452"/>
    </source>
</evidence>